<dbReference type="InterPro" id="IPR005467">
    <property type="entry name" value="His_kinase_dom"/>
</dbReference>
<evidence type="ECO:0000256" key="8">
    <source>
        <dbReference type="SAM" id="Phobius"/>
    </source>
</evidence>
<dbReference type="SMART" id="SM00387">
    <property type="entry name" value="HATPase_c"/>
    <property type="match status" value="1"/>
</dbReference>
<keyword evidence="5 8" id="KW-0812">Transmembrane</keyword>
<dbReference type="InterPro" id="IPR003594">
    <property type="entry name" value="HATPase_dom"/>
</dbReference>
<feature type="transmembrane region" description="Helical" evidence="8">
    <location>
        <begin position="130"/>
        <end position="152"/>
    </location>
</feature>
<dbReference type="Gene3D" id="3.30.565.10">
    <property type="entry name" value="Histidine kinase-like ATPase, C-terminal domain"/>
    <property type="match status" value="1"/>
</dbReference>
<dbReference type="EC" id="2.7.13.3" evidence="2"/>
<dbReference type="STRING" id="1703345.A3860_34640"/>
<evidence type="ECO:0000313" key="11">
    <source>
        <dbReference type="Proteomes" id="UP000192796"/>
    </source>
</evidence>
<evidence type="ECO:0000313" key="10">
    <source>
        <dbReference type="EMBL" id="OQP60071.1"/>
    </source>
</evidence>
<evidence type="ECO:0000256" key="3">
    <source>
        <dbReference type="ARBA" id="ARBA00022553"/>
    </source>
</evidence>
<dbReference type="AlphaFoldDB" id="A0A1V9FP69"/>
<keyword evidence="4" id="KW-0808">Transferase</keyword>
<evidence type="ECO:0000259" key="9">
    <source>
        <dbReference type="PROSITE" id="PS50109"/>
    </source>
</evidence>
<protein>
    <recommendedName>
        <fullName evidence="2">histidine kinase</fullName>
        <ecNumber evidence="2">2.7.13.3</ecNumber>
    </recommendedName>
</protein>
<comment type="catalytic activity">
    <reaction evidence="1">
        <text>ATP + protein L-histidine = ADP + protein N-phospho-L-histidine.</text>
        <dbReference type="EC" id="2.7.13.3"/>
    </reaction>
</comment>
<proteinExistence type="predicted"/>
<organism evidence="10 11">
    <name type="scientific">Niastella vici</name>
    <dbReference type="NCBI Taxonomy" id="1703345"/>
    <lineage>
        <taxon>Bacteria</taxon>
        <taxon>Pseudomonadati</taxon>
        <taxon>Bacteroidota</taxon>
        <taxon>Chitinophagia</taxon>
        <taxon>Chitinophagales</taxon>
        <taxon>Chitinophagaceae</taxon>
        <taxon>Niastella</taxon>
    </lineage>
</organism>
<dbReference type="PANTHER" id="PTHR45436">
    <property type="entry name" value="SENSOR HISTIDINE KINASE YKOH"/>
    <property type="match status" value="1"/>
</dbReference>
<dbReference type="RefSeq" id="WP_081153567.1">
    <property type="nucleotide sequence ID" value="NZ_LVYD01000066.1"/>
</dbReference>
<evidence type="ECO:0000256" key="7">
    <source>
        <dbReference type="ARBA" id="ARBA00022989"/>
    </source>
</evidence>
<dbReference type="PROSITE" id="PS50109">
    <property type="entry name" value="HIS_KIN"/>
    <property type="match status" value="1"/>
</dbReference>
<dbReference type="SUPFAM" id="SSF55874">
    <property type="entry name" value="ATPase domain of HSP90 chaperone/DNA topoisomerase II/histidine kinase"/>
    <property type="match status" value="1"/>
</dbReference>
<dbReference type="Pfam" id="PF02518">
    <property type="entry name" value="HATPase_c"/>
    <property type="match status" value="1"/>
</dbReference>
<keyword evidence="11" id="KW-1185">Reference proteome</keyword>
<keyword evidence="6" id="KW-0418">Kinase</keyword>
<evidence type="ECO:0000256" key="4">
    <source>
        <dbReference type="ARBA" id="ARBA00022679"/>
    </source>
</evidence>
<dbReference type="InterPro" id="IPR036890">
    <property type="entry name" value="HATPase_C_sf"/>
</dbReference>
<gene>
    <name evidence="10" type="ORF">A3860_34640</name>
</gene>
<dbReference type="InterPro" id="IPR003661">
    <property type="entry name" value="HisK_dim/P_dom"/>
</dbReference>
<dbReference type="Gene3D" id="1.10.287.130">
    <property type="match status" value="1"/>
</dbReference>
<evidence type="ECO:0000256" key="6">
    <source>
        <dbReference type="ARBA" id="ARBA00022777"/>
    </source>
</evidence>
<dbReference type="PANTHER" id="PTHR45436:SF5">
    <property type="entry name" value="SENSOR HISTIDINE KINASE TRCS"/>
    <property type="match status" value="1"/>
</dbReference>
<dbReference type="Pfam" id="PF00512">
    <property type="entry name" value="HisKA"/>
    <property type="match status" value="1"/>
</dbReference>
<feature type="transmembrane region" description="Helical" evidence="8">
    <location>
        <begin position="12"/>
        <end position="32"/>
    </location>
</feature>
<reference evidence="10 11" key="1">
    <citation type="submission" date="2016-03" db="EMBL/GenBank/DDBJ databases">
        <title>Niastella vici sp. nov., isolated from farmland soil.</title>
        <authorList>
            <person name="Chen L."/>
            <person name="Wang D."/>
            <person name="Yang S."/>
            <person name="Wang G."/>
        </authorList>
    </citation>
    <scope>NUCLEOTIDE SEQUENCE [LARGE SCALE GENOMIC DNA]</scope>
    <source>
        <strain evidence="10 11">DJ57</strain>
    </source>
</reference>
<dbReference type="InterPro" id="IPR050428">
    <property type="entry name" value="TCS_sensor_his_kinase"/>
</dbReference>
<evidence type="ECO:0000256" key="1">
    <source>
        <dbReference type="ARBA" id="ARBA00000085"/>
    </source>
</evidence>
<dbReference type="InterPro" id="IPR036097">
    <property type="entry name" value="HisK_dim/P_sf"/>
</dbReference>
<comment type="caution">
    <text evidence="10">The sequence shown here is derived from an EMBL/GenBank/DDBJ whole genome shotgun (WGS) entry which is preliminary data.</text>
</comment>
<dbReference type="OrthoDB" id="1522504at2"/>
<evidence type="ECO:0000256" key="5">
    <source>
        <dbReference type="ARBA" id="ARBA00022692"/>
    </source>
</evidence>
<dbReference type="Proteomes" id="UP000192796">
    <property type="component" value="Unassembled WGS sequence"/>
</dbReference>
<dbReference type="SUPFAM" id="SSF47384">
    <property type="entry name" value="Homodimeric domain of signal transducing histidine kinase"/>
    <property type="match status" value="1"/>
</dbReference>
<accession>A0A1V9FP69</accession>
<dbReference type="SMART" id="SM00388">
    <property type="entry name" value="HisKA"/>
    <property type="match status" value="1"/>
</dbReference>
<sequence>MSKQLLQRNTRFLMIWLPVVLLACSLLFYVLMRMQAHHMQEKQLLLKQHNVWNAFVAKSGNIEKHIPGEYDIAEGTASSDIELNEPRDTSIFNADKKKILPFEVLTGQFSWNGNPYLISTYVSSVEISHLIIKIFIAEAIILFLLLITIIVLNRKSSGLLWKPFFTTMKEVNEYDVTRNQSLQLAEVTGTTEFDELNKTLTSLIDKVNSAYHNQKQFVENASHEMQTPLAIIRSKLELLINQPGLTEKVAALLGDITEANDRLSQMNRTLLLLAKIENNQFPDTDVISISQTLQHILAGYKDHYDDFPSLTINFKEEVIVQANYSLIEILLSNLVKNAIVHNIHGGQIDLALSGSVLIIANTGLPLNANPDELFERFRKGSHQTKTTGLGLALVKQICHLYHYSVSYEYNNDWHKIAIIFA</sequence>
<dbReference type="CDD" id="cd00082">
    <property type="entry name" value="HisKA"/>
    <property type="match status" value="1"/>
</dbReference>
<feature type="domain" description="Histidine kinase" evidence="9">
    <location>
        <begin position="220"/>
        <end position="408"/>
    </location>
</feature>
<dbReference type="PROSITE" id="PS51257">
    <property type="entry name" value="PROKAR_LIPOPROTEIN"/>
    <property type="match status" value="1"/>
</dbReference>
<evidence type="ECO:0000256" key="2">
    <source>
        <dbReference type="ARBA" id="ARBA00012438"/>
    </source>
</evidence>
<dbReference type="GO" id="GO:0005886">
    <property type="term" value="C:plasma membrane"/>
    <property type="evidence" value="ECO:0007669"/>
    <property type="project" value="TreeGrafter"/>
</dbReference>
<keyword evidence="3" id="KW-0597">Phosphoprotein</keyword>
<keyword evidence="7 8" id="KW-1133">Transmembrane helix</keyword>
<dbReference type="EMBL" id="LVYD01000066">
    <property type="protein sequence ID" value="OQP60071.1"/>
    <property type="molecule type" value="Genomic_DNA"/>
</dbReference>
<dbReference type="GO" id="GO:0000155">
    <property type="term" value="F:phosphorelay sensor kinase activity"/>
    <property type="evidence" value="ECO:0007669"/>
    <property type="project" value="InterPro"/>
</dbReference>
<name>A0A1V9FP69_9BACT</name>
<keyword evidence="8" id="KW-0472">Membrane</keyword>